<reference evidence="1" key="1">
    <citation type="submission" date="2020-08" db="EMBL/GenBank/DDBJ databases">
        <title>Lewinella bacteria from marine environments.</title>
        <authorList>
            <person name="Zhong Y."/>
        </authorList>
    </citation>
    <scope>NUCLEOTIDE SEQUENCE</scope>
    <source>
        <strain evidence="1">KCTC 42187</strain>
    </source>
</reference>
<proteinExistence type="predicted"/>
<dbReference type="Proteomes" id="UP000650081">
    <property type="component" value="Unassembled WGS sequence"/>
</dbReference>
<sequence length="326" mass="37001">MFLFCGLLIAGCCLGQPSLFDHLHANAACGIRLTLGTDLGELRRSKAEKAYLPSTFQLQVSNTLQLELPGQVRTRGNVRLQVCDNPSLKVKFKKAALRAAGFSDLNEWKIVLQCSDNKVGAGYLRRERFVYELHALYSSYHHRTVPVTLVFGPDTTKVLEAFLVEDEEQLAHRYQSNILNAQRVSTQGIHRPSYVNLCLFNYLILNTDWHISNLHNVEVINPRGTNDLVPIPYDFDYAGFVGTSYAVPRESLGIRSIYDPKWLGKNISNEELLPAIAHFEAVRPLATELINRSPDLEDRDRQRMLKRLDAFHKVLASEDPLRLLEK</sequence>
<accession>A0A923PS55</accession>
<name>A0A923PS55_9BACT</name>
<gene>
    <name evidence="1" type="ORF">H9S92_20090</name>
</gene>
<organism evidence="1 2">
    <name type="scientific">Neolewinella lacunae</name>
    <dbReference type="NCBI Taxonomy" id="1517758"/>
    <lineage>
        <taxon>Bacteria</taxon>
        <taxon>Pseudomonadati</taxon>
        <taxon>Bacteroidota</taxon>
        <taxon>Saprospiria</taxon>
        <taxon>Saprospirales</taxon>
        <taxon>Lewinellaceae</taxon>
        <taxon>Neolewinella</taxon>
    </lineage>
</organism>
<dbReference type="EMBL" id="JACSIT010000153">
    <property type="protein sequence ID" value="MBC6996483.1"/>
    <property type="molecule type" value="Genomic_DNA"/>
</dbReference>
<evidence type="ECO:0000313" key="1">
    <source>
        <dbReference type="EMBL" id="MBC6996483.1"/>
    </source>
</evidence>
<evidence type="ECO:0000313" key="2">
    <source>
        <dbReference type="Proteomes" id="UP000650081"/>
    </source>
</evidence>
<dbReference type="RefSeq" id="WP_187468494.1">
    <property type="nucleotide sequence ID" value="NZ_JACSIT010000153.1"/>
</dbReference>
<dbReference type="AlphaFoldDB" id="A0A923PS55"/>
<comment type="caution">
    <text evidence="1">The sequence shown here is derived from an EMBL/GenBank/DDBJ whole genome shotgun (WGS) entry which is preliminary data.</text>
</comment>
<protein>
    <submittedName>
        <fullName evidence="1">Uncharacterized protein</fullName>
    </submittedName>
</protein>
<keyword evidence="2" id="KW-1185">Reference proteome</keyword>